<comment type="caution">
    <text evidence="6">The sequence shown here is derived from an EMBL/GenBank/DDBJ whole genome shotgun (WGS) entry which is preliminary data.</text>
</comment>
<dbReference type="PANTHER" id="PTHR10492">
    <property type="match status" value="1"/>
</dbReference>
<keyword evidence="1 6" id="KW-0347">Helicase</keyword>
<comment type="similarity">
    <text evidence="1">Belongs to the helicase family.</text>
</comment>
<keyword evidence="1" id="KW-0233">DNA recombination</keyword>
<proteinExistence type="inferred from homology"/>
<reference evidence="6" key="2">
    <citation type="submission" date="2022-01" db="EMBL/GenBank/DDBJ databases">
        <authorList>
            <person name="Yamashiro T."/>
            <person name="Shiraishi A."/>
            <person name="Satake H."/>
            <person name="Nakayama K."/>
        </authorList>
    </citation>
    <scope>NUCLEOTIDE SEQUENCE</scope>
</reference>
<evidence type="ECO:0000313" key="7">
    <source>
        <dbReference type="Proteomes" id="UP001151760"/>
    </source>
</evidence>
<dbReference type="PANTHER" id="PTHR10492:SF96">
    <property type="entry name" value="ATP-DEPENDENT DNA HELICASE"/>
    <property type="match status" value="1"/>
</dbReference>
<dbReference type="Gene3D" id="3.40.50.300">
    <property type="entry name" value="P-loop containing nucleotide triphosphate hydrolases"/>
    <property type="match status" value="2"/>
</dbReference>
<dbReference type="EMBL" id="BQNB010014847">
    <property type="protein sequence ID" value="GJT33077.1"/>
    <property type="molecule type" value="Genomic_DNA"/>
</dbReference>
<keyword evidence="1" id="KW-0067">ATP-binding</keyword>
<dbReference type="GO" id="GO:0004386">
    <property type="term" value="F:helicase activity"/>
    <property type="evidence" value="ECO:0007669"/>
    <property type="project" value="UniProtKB-KW"/>
</dbReference>
<feature type="compositionally biased region" description="Basic residues" evidence="2">
    <location>
        <begin position="1"/>
        <end position="11"/>
    </location>
</feature>
<organism evidence="6 7">
    <name type="scientific">Tanacetum coccineum</name>
    <dbReference type="NCBI Taxonomy" id="301880"/>
    <lineage>
        <taxon>Eukaryota</taxon>
        <taxon>Viridiplantae</taxon>
        <taxon>Streptophyta</taxon>
        <taxon>Embryophyta</taxon>
        <taxon>Tracheophyta</taxon>
        <taxon>Spermatophyta</taxon>
        <taxon>Magnoliopsida</taxon>
        <taxon>eudicotyledons</taxon>
        <taxon>Gunneridae</taxon>
        <taxon>Pentapetalae</taxon>
        <taxon>asterids</taxon>
        <taxon>campanulids</taxon>
        <taxon>Asterales</taxon>
        <taxon>Asteraceae</taxon>
        <taxon>Asteroideae</taxon>
        <taxon>Anthemideae</taxon>
        <taxon>Anthemidinae</taxon>
        <taxon>Tanacetum</taxon>
    </lineage>
</organism>
<dbReference type="SUPFAM" id="SSF50249">
    <property type="entry name" value="Nucleic acid-binding proteins"/>
    <property type="match status" value="1"/>
</dbReference>
<dbReference type="InterPro" id="IPR025476">
    <property type="entry name" value="Helitron_helicase-like"/>
</dbReference>
<comment type="catalytic activity">
    <reaction evidence="1">
        <text>ATP + H2O = ADP + phosphate + H(+)</text>
        <dbReference type="Rhea" id="RHEA:13065"/>
        <dbReference type="ChEBI" id="CHEBI:15377"/>
        <dbReference type="ChEBI" id="CHEBI:15378"/>
        <dbReference type="ChEBI" id="CHEBI:30616"/>
        <dbReference type="ChEBI" id="CHEBI:43474"/>
        <dbReference type="ChEBI" id="CHEBI:456216"/>
        <dbReference type="EC" id="5.6.2.3"/>
    </reaction>
</comment>
<sequence length="1533" mass="173928">MKTKSKAVKRKLTQDLSTECAEGDTSKKYRPTTTNSSFHINITSINNECLQASSKADGSAYCFNNGLHISANADDNRNVSKSSVVKEYVNKNLSHKHDSINEAVGTSNGAAIGNNIFAMPPYTEVSTAGCLLSEIGQCKRQKRKRTWIPLEYSHLGQCNCVCRHCNAMFWPCEKVSSASNSSGLAYNKCCYAGRVILRPSLEYPQYIKELYENTHFMENIRAYNQMFSMTSLGANVDKSINNGKGPYVFRISGQIYHWIGSMCPEEGQPPRFLQLYIYDTTNEVKNRMAHFHNQDELQLKEEIVEGLIEFLDKHNALVQLFRTARNKYMDADIPEFKVRLYNVIGTRQYELPTSETIGAIVFGNSSATENEFDLIIEEHSRFPQRVNKLHPCYMALQFPLLFVYGEDGYQKDMKLANVQGQSTKANKQMSMNIRLDFIRQKQDDIRNEYLSGIYDAILCGDRDGSDLGLRTVLTASFTGGPRYMYAHYLDALAICRVHGSPSFFITFTCNAKWPEIEEYMESFPQLTAADRADIVDRIFEKKIRDYIDFVRESSTFGDVTAVLYTIEFQKRGLPHCHSLLWISNASKAQQDIDVDKYICAELPDPRTDAHGFAVISEFMIHGPCGYANPNASCMKDGGTCNRNFPKAYCDKTYIDKDGFVHYRRRDTEIQIQRQNVWLDNRYVVPYNRILSMRYYAHINVEYCGWTMLIKYLFKYISKGTDRVIANVTRPTPGAPSTSNIPSIQIDEIKNYVEARYIGPHEACWRILDFPIHYRNPPVQTLAVHLENMQQITFRSKDNLQSIRTLLCHQKGCTSFADIRKINNRVYPTNKAACQALGLLSNDEEWITAFQEADFGLPMPPEDMLLILQNRLLMEETNYNQQLLLEEKNFLIPRLNKDQKLIFAEVTNAIKCNIQKLMFVYGHGGTGKTFLWKAITSTLRSEEKIVLTVAASGIAAFQLADLLRQTDLIIWDEAPMNDRRCFEALDRSLRDISNSPNTLFGGKSIILGGDFRQTLPVKKKASKTEIVDASITSSYLWPNFKTYTLMENMRLHQPNTTEAEKQRIRNFSTWLLNIGDGTIGEPDEADSQNTFDVNIPDELCIPDSDAALANLINFIYDQKTLQTPTATDLQKKVIVCPKNESADMINAKVLSMLNGQQQVYVSLDEATPHGNDGGETELLYPPEYLNSLNFAGFPPHRLELKVGAPIILLRNLNISGGLCNGTRLIVTQLLNKVIEARIITGTRMSEKVFLPRIPLINRDLQLPFIFKRKQFPVKLCYAMTINKSQGQSLERIGIFLPEPIFAHGQLGINLPFLIWGDKAENFDMNQYEKMEKPVIIALSSAWATKRYGGLQLNSTSATHYYLNPNIPEAAHIRNVYAEFINPIPALEIQRQPYSNPLLEQTRNRYTIEALLSVNPQHYQPEVHTFVPECNTVVNSIEDKDNHHVPMALKQAEGQAYIFQYHFGQNARPGYPNFTLNVVLKPVAEPLLALPAAEAISSPPAEVLGESSIGYNPSTTNKESTPFAKDDAQELLQTL</sequence>
<feature type="region of interest" description="Disordered" evidence="2">
    <location>
        <begin position="1"/>
        <end position="28"/>
    </location>
</feature>
<name>A0ABQ5D3Y9_9ASTR</name>
<feature type="region of interest" description="Disordered" evidence="2">
    <location>
        <begin position="1505"/>
        <end position="1524"/>
    </location>
</feature>
<dbReference type="InterPro" id="IPR010285">
    <property type="entry name" value="DNA_helicase_pif1-like_DEAD"/>
</dbReference>
<evidence type="ECO:0000259" key="3">
    <source>
        <dbReference type="Pfam" id="PF05970"/>
    </source>
</evidence>
<evidence type="ECO:0000256" key="2">
    <source>
        <dbReference type="SAM" id="MobiDB-lite"/>
    </source>
</evidence>
<dbReference type="Pfam" id="PF21530">
    <property type="entry name" value="Pif1_2B_dom"/>
    <property type="match status" value="1"/>
</dbReference>
<dbReference type="SUPFAM" id="SSF52540">
    <property type="entry name" value="P-loop containing nucleoside triphosphate hydrolases"/>
    <property type="match status" value="2"/>
</dbReference>
<feature type="compositionally biased region" description="Polar residues" evidence="2">
    <location>
        <begin position="1507"/>
        <end position="1518"/>
    </location>
</feature>
<dbReference type="Pfam" id="PF05970">
    <property type="entry name" value="PIF1"/>
    <property type="match status" value="1"/>
</dbReference>
<keyword evidence="1" id="KW-0234">DNA repair</keyword>
<dbReference type="EC" id="5.6.2.3" evidence="1"/>
<feature type="domain" description="DNA helicase Pif1-like DEAD-box helicase" evidence="3">
    <location>
        <begin position="957"/>
        <end position="1082"/>
    </location>
</feature>
<reference evidence="6" key="1">
    <citation type="journal article" date="2022" name="Int. J. Mol. Sci.">
        <title>Draft Genome of Tanacetum Coccineum: Genomic Comparison of Closely Related Tanacetum-Family Plants.</title>
        <authorList>
            <person name="Yamashiro T."/>
            <person name="Shiraishi A."/>
            <person name="Nakayama K."/>
            <person name="Satake H."/>
        </authorList>
    </citation>
    <scope>NUCLEOTIDE SEQUENCE</scope>
</reference>
<gene>
    <name evidence="6" type="ORF">Tco_0923496</name>
</gene>
<feature type="domain" description="Helitron helicase-like" evidence="4">
    <location>
        <begin position="432"/>
        <end position="580"/>
    </location>
</feature>
<evidence type="ECO:0000256" key="1">
    <source>
        <dbReference type="RuleBase" id="RU363044"/>
    </source>
</evidence>
<accession>A0ABQ5D3Y9</accession>
<dbReference type="InterPro" id="IPR027417">
    <property type="entry name" value="P-loop_NTPase"/>
</dbReference>
<protein>
    <recommendedName>
        <fullName evidence="1">ATP-dependent DNA helicase</fullName>
        <ecNumber evidence="1">5.6.2.3</ecNumber>
    </recommendedName>
</protein>
<dbReference type="Proteomes" id="UP001151760">
    <property type="component" value="Unassembled WGS sequence"/>
</dbReference>
<keyword evidence="1" id="KW-0378">Hydrolase</keyword>
<dbReference type="Pfam" id="PF14214">
    <property type="entry name" value="Helitron_like_N"/>
    <property type="match status" value="1"/>
</dbReference>
<evidence type="ECO:0000313" key="6">
    <source>
        <dbReference type="EMBL" id="GJT33077.1"/>
    </source>
</evidence>
<keyword evidence="1" id="KW-0227">DNA damage</keyword>
<evidence type="ECO:0000259" key="4">
    <source>
        <dbReference type="Pfam" id="PF14214"/>
    </source>
</evidence>
<feature type="domain" description="DNA helicase Pif1-like 2B" evidence="5">
    <location>
        <begin position="1182"/>
        <end position="1228"/>
    </location>
</feature>
<dbReference type="Gene3D" id="2.40.50.140">
    <property type="entry name" value="Nucleic acid-binding proteins"/>
    <property type="match status" value="1"/>
</dbReference>
<comment type="cofactor">
    <cofactor evidence="1">
        <name>Mg(2+)</name>
        <dbReference type="ChEBI" id="CHEBI:18420"/>
    </cofactor>
</comment>
<keyword evidence="7" id="KW-1185">Reference proteome</keyword>
<dbReference type="InterPro" id="IPR012340">
    <property type="entry name" value="NA-bd_OB-fold"/>
</dbReference>
<dbReference type="InterPro" id="IPR049163">
    <property type="entry name" value="Pif1-like_2B_dom"/>
</dbReference>
<evidence type="ECO:0000259" key="5">
    <source>
        <dbReference type="Pfam" id="PF21530"/>
    </source>
</evidence>
<keyword evidence="1" id="KW-0547">Nucleotide-binding</keyword>